<keyword evidence="1" id="KW-1133">Transmembrane helix</keyword>
<sequence length="330" mass="38379">MKVTIINTKCTRSKEIIRRKLVGIKVITIAFAKNIKKANEIGKFVSSQVNGFANMQQYQRQLKIDIKMFINVLSPLESFYKDVESFAIFSLEIYIQTYTSEMMDRFHHRRMRQFRIAYTATLSLIIIVINYALFSPNWRDLIFSDSYYLINPYHNETIKESIAIEMDNVTINVPRFSNEPKLAIPRRMGILRNRCSYDDDKNDPNEITLSAENDMINSNWSVEVELIENNSIPQNIYNSFKQLNNSNQFCSLWYSEKPISDTVVMVLIIFISLLDFVALIIALIDYDLQLMCKMSPVAFLLQLNLILALFLTTAIALYAYQNKEALDTLE</sequence>
<dbReference type="AlphaFoldDB" id="A0A1I8EHX5"/>
<name>A0A1I8EHX5_WUCBA</name>
<feature type="transmembrane region" description="Helical" evidence="1">
    <location>
        <begin position="116"/>
        <end position="134"/>
    </location>
</feature>
<keyword evidence="1" id="KW-0812">Transmembrane</keyword>
<reference evidence="2" key="1">
    <citation type="submission" date="2016-11" db="UniProtKB">
        <authorList>
            <consortium name="WormBaseParasite"/>
        </authorList>
    </citation>
    <scope>IDENTIFICATION</scope>
    <source>
        <strain evidence="2">pt0022</strain>
    </source>
</reference>
<organism evidence="2">
    <name type="scientific">Wuchereria bancrofti</name>
    <dbReference type="NCBI Taxonomy" id="6293"/>
    <lineage>
        <taxon>Eukaryota</taxon>
        <taxon>Metazoa</taxon>
        <taxon>Ecdysozoa</taxon>
        <taxon>Nematoda</taxon>
        <taxon>Chromadorea</taxon>
        <taxon>Rhabditida</taxon>
        <taxon>Spirurina</taxon>
        <taxon>Spiruromorpha</taxon>
        <taxon>Filarioidea</taxon>
        <taxon>Onchocercidae</taxon>
        <taxon>Wuchereria</taxon>
    </lineage>
</organism>
<feature type="transmembrane region" description="Helical" evidence="1">
    <location>
        <begin position="296"/>
        <end position="320"/>
    </location>
</feature>
<feature type="transmembrane region" description="Helical" evidence="1">
    <location>
        <begin position="263"/>
        <end position="284"/>
    </location>
</feature>
<proteinExistence type="predicted"/>
<dbReference type="WBParaSite" id="maker-PairedContig_2107-snap-gene-0.9-mRNA-1">
    <property type="protein sequence ID" value="maker-PairedContig_2107-snap-gene-0.9-mRNA-1"/>
    <property type="gene ID" value="maker-PairedContig_2107-snap-gene-0.9"/>
</dbReference>
<evidence type="ECO:0000313" key="2">
    <source>
        <dbReference type="WBParaSite" id="maker-PairedContig_2107-snap-gene-0.9-mRNA-1"/>
    </source>
</evidence>
<protein>
    <submittedName>
        <fullName evidence="2">Uncharacterized protein</fullName>
    </submittedName>
</protein>
<evidence type="ECO:0000256" key="1">
    <source>
        <dbReference type="SAM" id="Phobius"/>
    </source>
</evidence>
<accession>A0A1I8EHX5</accession>
<keyword evidence="1" id="KW-0472">Membrane</keyword>